<evidence type="ECO:0000313" key="2">
    <source>
        <dbReference type="Ensembl" id="ENSP00000396366.1"/>
    </source>
</evidence>
<dbReference type="HGNC" id="HGNC:3378">
    <property type="gene designation" value="EPB41L1"/>
</dbReference>
<reference evidence="2 3" key="3">
    <citation type="journal article" date="2004" name="Nature">
        <title>Finishing the euchromatic sequence of the human genome.</title>
        <authorList>
            <consortium name="International Human Genome Sequencing Consortium"/>
        </authorList>
    </citation>
    <scope>NUCLEOTIDE SEQUENCE [LARGE SCALE GENOMIC DNA]</scope>
</reference>
<dbReference type="ProteomicsDB" id="62344"/>
<dbReference type="Ensembl" id="ENST00000447825.5">
    <property type="protein sequence ID" value="ENSP00000396366.1"/>
    <property type="gene ID" value="ENSG00000088367.24"/>
</dbReference>
<dbReference type="EMBL" id="AL121895">
    <property type="status" value="NOT_ANNOTATED_CDS"/>
    <property type="molecule type" value="Genomic_DNA"/>
</dbReference>
<dbReference type="VEuPathDB" id="HostDB:ENSG00000088367"/>
<dbReference type="Proteomes" id="UP000005640">
    <property type="component" value="Chromosome 20"/>
</dbReference>
<proteinExistence type="evidence at protein level"/>
<evidence type="ECO:0007829" key="7">
    <source>
        <dbReference type="PubMed" id="20068231"/>
    </source>
</evidence>
<evidence type="ECO:0007829" key="4">
    <source>
        <dbReference type="PeptideAtlas" id="Q4VXN7"/>
    </source>
</evidence>
<feature type="compositionally biased region" description="Polar residues" evidence="1">
    <location>
        <begin position="76"/>
        <end position="87"/>
    </location>
</feature>
<reference evidence="7" key="5">
    <citation type="journal article" date="2010" name="Sci. Signal.">
        <title>Quantitative phosphoproteomics reveals widespread full phosphorylation site occupancy during mitosis.</title>
        <authorList>
            <person name="Olsen J.V."/>
            <person name="Vermeulen M."/>
            <person name="Santamaria A."/>
            <person name="Kumar C."/>
            <person name="Miller M.L."/>
            <person name="Jensen L.J."/>
            <person name="Gnad F."/>
            <person name="Cox J."/>
            <person name="Jensen T.S."/>
            <person name="Nigg E.A."/>
            <person name="Brunak S."/>
            <person name="Mann M."/>
        </authorList>
    </citation>
    <scope>IDENTIFICATION BY MASS SPECTROMETRY [LARGE SCALE ANALYSIS]</scope>
</reference>
<feature type="compositionally biased region" description="Low complexity" evidence="1">
    <location>
        <begin position="17"/>
        <end position="35"/>
    </location>
</feature>
<feature type="non-terminal residue" evidence="2">
    <location>
        <position position="114"/>
    </location>
</feature>
<feature type="compositionally biased region" description="Basic and acidic residues" evidence="1">
    <location>
        <begin position="38"/>
        <end position="50"/>
    </location>
</feature>
<dbReference type="Bgee" id="ENSG00000088367">
    <property type="expression patterns" value="Expressed in superior vestibular nucleus and 192 other cell types or tissues"/>
</dbReference>
<evidence type="ECO:0007829" key="6">
    <source>
        <dbReference type="PubMed" id="18669648"/>
    </source>
</evidence>
<dbReference type="OMA" id="EPPHDKG"/>
<reference evidence="6" key="4">
    <citation type="journal article" date="2008" name="Proc. Natl. Acad. Sci. U.S.A.">
        <title>A quantitative atlas of mitotic phosphorylation.</title>
        <authorList>
            <person name="Dephoure N."/>
            <person name="Zhou C."/>
            <person name="Villen J."/>
            <person name="Beausoleil S.A."/>
            <person name="Bakalarski C.E."/>
            <person name="Elledge S.J."/>
            <person name="Gygi S.P."/>
        </authorList>
    </citation>
    <scope>IDENTIFICATION BY MASS SPECTROMETRY [LARGE SCALE ANALYSIS]</scope>
</reference>
<dbReference type="OpenTargets" id="ENSG00000088367"/>
<reference evidence="2 3" key="2">
    <citation type="journal article" date="2001" name="Nature">
        <title>The DNA sequence and comparative analysis of human chromosome 20.</title>
        <authorList>
            <person name="Deloukas P."/>
            <person name="Matthews L.H."/>
            <person name="Ashurst J."/>
            <person name="Burton J."/>
            <person name="Gilbert J.G."/>
            <person name="Jones M."/>
            <person name="Stavrides G."/>
            <person name="Almeida J.P."/>
            <person name="Babbage A.K."/>
            <person name="Bagguley C.L."/>
            <person name="Bailey J."/>
            <person name="Barlow K.F."/>
            <person name="Bates K.N."/>
            <person name="Beard L.M."/>
            <person name="Beare D.M."/>
            <person name="Beasley O.P."/>
            <person name="Bird C.P."/>
            <person name="Blakey S.E."/>
            <person name="Bridgeman A.M."/>
            <person name="Brown A.J."/>
            <person name="Buck D."/>
            <person name="Burrill W."/>
            <person name="Butler A.P."/>
            <person name="Carder C."/>
            <person name="Carter N.P."/>
            <person name="Chapman J.C."/>
            <person name="Clamp M."/>
            <person name="Clark G."/>
            <person name="Clark L.N."/>
            <person name="Clark S.Y."/>
            <person name="Clee C.M."/>
            <person name="Clegg S."/>
            <person name="Cobley V.E."/>
            <person name="Collier R.E."/>
            <person name="Connor R."/>
            <person name="Corby N.R."/>
            <person name="Coulson A."/>
            <person name="Coville G.J."/>
            <person name="Deadman R."/>
            <person name="Dhami P."/>
            <person name="Dunn M."/>
            <person name="Ellington A.G."/>
            <person name="Frankland J.A."/>
            <person name="Fraser A."/>
            <person name="French L."/>
            <person name="Garner P."/>
            <person name="Grafham D.V."/>
            <person name="Griffiths C."/>
            <person name="Griffiths M.N."/>
            <person name="Gwilliam R."/>
            <person name="Hall R.E."/>
            <person name="Hammond S."/>
            <person name="Harley J.L."/>
            <person name="Heath P.D."/>
            <person name="Ho S."/>
            <person name="Holden J.L."/>
            <person name="Howden P.J."/>
            <person name="Huckle E."/>
            <person name="Hunt A.R."/>
            <person name="Hunt S.E."/>
            <person name="Jekosch K."/>
            <person name="Johnson C.M."/>
            <person name="Johnson D."/>
            <person name="Kay M.P."/>
            <person name="Kimberley A.M."/>
            <person name="King A."/>
            <person name="Knights A."/>
            <person name="Laird G.K."/>
            <person name="Lawlor S."/>
            <person name="Lehvaslaiho M.H."/>
            <person name="Leversha M."/>
            <person name="Lloyd C."/>
            <person name="Lloyd D.M."/>
            <person name="Lovell J.D."/>
            <person name="Marsh V.L."/>
            <person name="Martin S.L."/>
            <person name="McConnachie L.J."/>
            <person name="McLay K."/>
            <person name="McMurray A.A."/>
            <person name="Milne S."/>
            <person name="Mistry D."/>
            <person name="Moore M.J."/>
            <person name="Mullikin J.C."/>
            <person name="Nickerson T."/>
            <person name="Oliver K."/>
            <person name="Parker A."/>
            <person name="Patel R."/>
            <person name="Pearce T.A."/>
            <person name="Peck A.I."/>
            <person name="Phillimore B.J."/>
            <person name="Prathalingam S.R."/>
            <person name="Plumb R.W."/>
            <person name="Ramsay H."/>
            <person name="Rice C.M."/>
            <person name="Ross M.T."/>
            <person name="Scott C.E."/>
            <person name="Sehra H.K."/>
            <person name="Shownkeen R."/>
            <person name="Sims S."/>
            <person name="Skuce C.D."/>
            <person name="Smith M.L."/>
            <person name="Soderlund C."/>
            <person name="Steward C.A."/>
            <person name="Sulston J.E."/>
            <person name="Swann M."/>
            <person name="Sycamore N."/>
            <person name="Taylor R."/>
            <person name="Tee L."/>
            <person name="Thomas D.W."/>
            <person name="Thorpe A."/>
            <person name="Tracey A."/>
            <person name="Tromans A.C."/>
            <person name="Vaudin M."/>
            <person name="Wall M."/>
            <person name="Wallis J.M."/>
            <person name="Whitehead S.L."/>
            <person name="Whittaker P."/>
            <person name="Willey D.L."/>
            <person name="Williams L."/>
            <person name="Williams S.A."/>
            <person name="Wilming L."/>
            <person name="Wray P.W."/>
            <person name="Hubbard T."/>
            <person name="Durbin R.M."/>
            <person name="Bentley D.R."/>
            <person name="Beck S."/>
            <person name="Rogers J."/>
        </authorList>
    </citation>
    <scope>NUCLEOTIDE SEQUENCE [LARGE SCALE GENOMIC DNA]</scope>
</reference>
<keyword evidence="4 5" id="KW-1267">Proteomics identification</keyword>
<dbReference type="ChiTaRS" id="EPB41L1">
    <property type="organism name" value="human"/>
</dbReference>
<keyword evidence="3" id="KW-1185">Reference proteome</keyword>
<reference evidence="2" key="8">
    <citation type="submission" date="2025-08" db="UniProtKB">
        <authorList>
            <consortium name="Ensembl"/>
        </authorList>
    </citation>
    <scope>IDENTIFICATION</scope>
</reference>
<dbReference type="Antibodypedia" id="26438">
    <property type="antibodies" value="96 antibodies from 19 providers"/>
</dbReference>
<evidence type="ECO:0000313" key="3">
    <source>
        <dbReference type="Proteomes" id="UP000005640"/>
    </source>
</evidence>
<reference evidence="8" key="6">
    <citation type="journal article" date="2012" name="Proc. Natl. Acad. Sci. U.S.A.">
        <title>N-terminal acetylome analyses and functional insights of the N-terminal acetyltransferase NatB.</title>
        <authorList>
            <person name="Van Damme P."/>
            <person name="Lasa M."/>
            <person name="Polevoda B."/>
            <person name="Gazquez C."/>
            <person name="Elosegui-Artola A."/>
            <person name="Kim D.S."/>
            <person name="De Juan-Pardo E."/>
            <person name="Demeyer K."/>
            <person name="Hole K."/>
            <person name="Larrea E."/>
            <person name="Timmerman E."/>
            <person name="Prieto J."/>
            <person name="Arnesen T."/>
            <person name="Sherman F."/>
            <person name="Gevaert K."/>
            <person name="Aldabe R."/>
        </authorList>
    </citation>
    <scope>IDENTIFICATION BY MASS SPECTROMETRY [LARGE SCALE ANALYSIS]</scope>
</reference>
<dbReference type="HOGENOM" id="CLU_135391_0_0_1"/>
<dbReference type="OrthoDB" id="6589456at2759"/>
<reference evidence="2" key="9">
    <citation type="submission" date="2025-09" db="UniProtKB">
        <authorList>
            <consortium name="Ensembl"/>
        </authorList>
    </citation>
    <scope>IDENTIFICATION</scope>
</reference>
<sequence>MTTETGPDSEVKKAQEEAPQQPEAAAAVTTPVTPAGHGHPEANSNEKHPSQQDTRPAEQSLDMEEKDYSEADGLSERTTPSKAQKSPQKIAKKYKSAICRVTLLDASEYECEVE</sequence>
<organism evidence="2 3">
    <name type="scientific">Homo sapiens</name>
    <name type="common">Human</name>
    <dbReference type="NCBI Taxonomy" id="9606"/>
    <lineage>
        <taxon>Eukaryota</taxon>
        <taxon>Metazoa</taxon>
        <taxon>Chordata</taxon>
        <taxon>Craniata</taxon>
        <taxon>Vertebrata</taxon>
        <taxon>Euteleostomi</taxon>
        <taxon>Mammalia</taxon>
        <taxon>Eutheria</taxon>
        <taxon>Euarchontoglires</taxon>
        <taxon>Primates</taxon>
        <taxon>Haplorrhini</taxon>
        <taxon>Catarrhini</taxon>
        <taxon>Hominidae</taxon>
        <taxon>Homo</taxon>
    </lineage>
</organism>
<evidence type="ECO:0007829" key="8">
    <source>
        <dbReference type="PubMed" id="22814378"/>
    </source>
</evidence>
<dbReference type="AlphaFoldDB" id="Q4VXN7"/>
<dbReference type="Ensembl" id="ENST00000447825.5">
    <property type="protein sequence ID" value="ENSP00000396366.1"/>
    <property type="gene ID" value="ENSG00000088367.23"/>
</dbReference>
<accession>Q4VXN7</accession>
<dbReference type="EMBL" id="KF456887">
    <property type="status" value="NOT_ANNOTATED_CDS"/>
    <property type="molecule type" value="Genomic_DNA"/>
</dbReference>
<dbReference type="ExpressionAtlas" id="Q4VXN7">
    <property type="expression patterns" value="baseline and differential"/>
</dbReference>
<gene>
    <name evidence="2" type="primary">EPB41L1</name>
</gene>
<evidence type="ECO:0007829" key="9">
    <source>
        <dbReference type="PubMed" id="23186163"/>
    </source>
</evidence>
<dbReference type="GO" id="GO:0005886">
    <property type="term" value="C:plasma membrane"/>
    <property type="evidence" value="ECO:0000314"/>
    <property type="project" value="HPA"/>
</dbReference>
<reference evidence="9" key="7">
    <citation type="journal article" date="2013" name="J. Proteome Res.">
        <title>Toward a comprehensive characterization of a human cancer cell phosphoproteome.</title>
        <authorList>
            <person name="Zhou H."/>
            <person name="Di Palma S."/>
            <person name="Preisinger C."/>
            <person name="Peng M."/>
            <person name="Polat A.N."/>
            <person name="Heck A.J."/>
            <person name="Mohammed S."/>
        </authorList>
    </citation>
    <scope>IDENTIFICATION BY MASS SPECTROMETRY [LARGE SCALE ANALYSIS]</scope>
</reference>
<feature type="region of interest" description="Disordered" evidence="1">
    <location>
        <begin position="1"/>
        <end position="91"/>
    </location>
</feature>
<protein>
    <submittedName>
        <fullName evidence="2">Erythrocyte membrane protein band 4.1 like 1</fullName>
    </submittedName>
</protein>
<evidence type="ECO:0007829" key="5">
    <source>
        <dbReference type="ProteomicsDB" id="Q4VXN7"/>
    </source>
</evidence>
<dbReference type="EMBL" id="AL035420">
    <property type="status" value="NOT_ANNOTATED_CDS"/>
    <property type="molecule type" value="Genomic_DNA"/>
</dbReference>
<name>Q4VXN7_HUMAN</name>
<dbReference type="MassIVE" id="Q4VXN7"/>
<dbReference type="UCSC" id="uc061wso.1">
    <property type="organism name" value="human"/>
</dbReference>
<dbReference type="GeneTree" id="ENSGT00940000158442"/>
<evidence type="ECO:0000256" key="1">
    <source>
        <dbReference type="SAM" id="MobiDB-lite"/>
    </source>
</evidence>
<reference evidence="2 3" key="1">
    <citation type="journal article" date="2001" name="Nature">
        <title>Initial sequencing and analysis of the human genome.</title>
        <authorList>
            <consortium name="International Human Genome Sequencing Consortium"/>
            <person name="Lander E.S."/>
            <person name="Linton L.M."/>
            <person name="Birren B."/>
            <person name="Nusbaum C."/>
            <person name="Zody M.C."/>
            <person name="Baldwin J."/>
            <person name="Devon K."/>
            <person name="Dewar K."/>
            <person name="Doyle M."/>
            <person name="FitzHugh W."/>
            <person name="Funke R."/>
            <person name="Gage D."/>
            <person name="Harris K."/>
            <person name="Heaford A."/>
            <person name="Howland J."/>
            <person name="Kann L."/>
            <person name="Lehoczky J."/>
            <person name="LeVine R."/>
            <person name="McEwan P."/>
            <person name="McKernan K."/>
            <person name="Meldrim J."/>
            <person name="Mesirov J.P."/>
            <person name="Miranda C."/>
            <person name="Morris W."/>
            <person name="Naylor J."/>
            <person name="Raymond C."/>
            <person name="Rosetti M."/>
            <person name="Santos R."/>
            <person name="Sheridan A."/>
            <person name="Sougnez C."/>
            <person name="Stange-Thomann N."/>
            <person name="Stojanovic N."/>
            <person name="Subramanian A."/>
            <person name="Wyman D."/>
            <person name="Rogers J."/>
            <person name="Sulston J."/>
            <person name="Ainscough R."/>
            <person name="Beck S."/>
            <person name="Bentley D."/>
            <person name="Burton J."/>
            <person name="Clee C."/>
            <person name="Carter N."/>
            <person name="Coulson A."/>
            <person name="Deadman R."/>
            <person name="Deloukas P."/>
            <person name="Dunham A."/>
            <person name="Dunham I."/>
            <person name="Durbin R."/>
            <person name="French L."/>
            <person name="Grafham D."/>
            <person name="Gregory S."/>
            <person name="Hubbard T."/>
            <person name="Humphray S."/>
            <person name="Hunt A."/>
            <person name="Jones M."/>
            <person name="Lloyd C."/>
            <person name="McMurray A."/>
            <person name="Matthews L."/>
            <person name="Mercer S."/>
            <person name="Milne S."/>
            <person name="Mullikin J.C."/>
            <person name="Mungall A."/>
            <person name="Plumb R."/>
            <person name="Ross M."/>
            <person name="Shownkeen R."/>
            <person name="Sims S."/>
            <person name="Waterston R.H."/>
            <person name="Wilson R.K."/>
            <person name="Hillier L.W."/>
            <person name="McPherson J.D."/>
            <person name="Marra M.A."/>
            <person name="Mardis E.R."/>
            <person name="Fulton L.A."/>
            <person name="Chinwalla A.T."/>
            <person name="Pepin K.H."/>
            <person name="Gish W.R."/>
            <person name="Chissoe S.L."/>
            <person name="Wendl M.C."/>
            <person name="Delehaunty K.D."/>
            <person name="Miner T.L."/>
            <person name="Delehaunty A."/>
            <person name="Kramer J.B."/>
            <person name="Cook L.L."/>
            <person name="Fulton R.S."/>
            <person name="Johnson D.L."/>
            <person name="Minx P.J."/>
            <person name="Clifton S.W."/>
            <person name="Hawkins T."/>
            <person name="Branscomb E."/>
            <person name="Predki P."/>
            <person name="Richardson P."/>
            <person name="Wenning S."/>
            <person name="Slezak T."/>
            <person name="Doggett N."/>
            <person name="Cheng J.F."/>
            <person name="Olsen A."/>
            <person name="Lucas S."/>
            <person name="Elkin C."/>
            <person name="Uberbacher E."/>
            <person name="Frazier M."/>
            <person name="Gibbs R.A."/>
            <person name="Muzny D.M."/>
            <person name="Scherer S.E."/>
            <person name="Bouck J.B."/>
            <person name="Sodergren E.J."/>
            <person name="Worley K.C."/>
            <person name="Rives C.M."/>
            <person name="Gorrell J.H."/>
            <person name="Metzker M.L."/>
            <person name="Naylor S.L."/>
            <person name="Kucherlapati R.S."/>
            <person name="Nelson D.L."/>
            <person name="Weinstock G.M."/>
            <person name="Sakaki Y."/>
            <person name="Fujiyama A."/>
            <person name="Hattori M."/>
            <person name="Yada T."/>
            <person name="Toyoda A."/>
            <person name="Itoh T."/>
            <person name="Kawagoe C."/>
            <person name="Watanabe H."/>
            <person name="Totoki Y."/>
            <person name="Taylor T."/>
            <person name="Weissenbach J."/>
            <person name="Heilig R."/>
            <person name="Saurin W."/>
            <person name="Artiguenave F."/>
            <person name="Brottier P."/>
            <person name="Bruls T."/>
            <person name="Pelletier E."/>
            <person name="Robert C."/>
            <person name="Wincker P."/>
            <person name="Smith D.R."/>
            <person name="Doucette-Stamm L."/>
            <person name="Rubenfield M."/>
            <person name="Weinstock K."/>
            <person name="Lee H.M."/>
            <person name="Dubois J."/>
            <person name="Rosenthal A."/>
            <person name="Platzer M."/>
            <person name="Nyakatura G."/>
            <person name="Taudien S."/>
            <person name="Rump A."/>
            <person name="Yang H."/>
            <person name="Yu J."/>
            <person name="Wang J."/>
            <person name="Huang G."/>
            <person name="Gu J."/>
            <person name="Hood L."/>
            <person name="Rowen L."/>
            <person name="Madan A."/>
            <person name="Qin S."/>
            <person name="Davis R.W."/>
            <person name="Federspiel N.A."/>
            <person name="Abola A.P."/>
            <person name="Proctor M.J."/>
            <person name="Myers R.M."/>
            <person name="Schmutz J."/>
            <person name="Dickson M."/>
            <person name="Grimwood J."/>
            <person name="Cox D.R."/>
            <person name="Olson M.V."/>
            <person name="Kaul R."/>
            <person name="Raymond C."/>
            <person name="Shimizu N."/>
            <person name="Kawasaki K."/>
            <person name="Minoshima S."/>
            <person name="Evans G.A."/>
            <person name="Athanasiou M."/>
            <person name="Schultz R."/>
            <person name="Roe B.A."/>
            <person name="Chen F."/>
            <person name="Pan H."/>
            <person name="Ramser J."/>
            <person name="Lehrach H."/>
            <person name="Reinhardt R."/>
            <person name="McCombie W.R."/>
            <person name="de la Bastide M."/>
            <person name="Dedhia N."/>
            <person name="Blocker H."/>
            <person name="Hornischer K."/>
            <person name="Nordsiek G."/>
            <person name="Agarwala R."/>
            <person name="Aravind L."/>
            <person name="Bailey J.A."/>
            <person name="Bateman A."/>
            <person name="Batzoglou S."/>
            <person name="Birney E."/>
            <person name="Bork P."/>
            <person name="Brown D.G."/>
            <person name="Burge C.B."/>
            <person name="Cerutti L."/>
            <person name="Chen H.C."/>
            <person name="Church D."/>
            <person name="Clamp M."/>
            <person name="Copley R.R."/>
            <person name="Doerks T."/>
            <person name="Eddy S.R."/>
            <person name="Eichler E.E."/>
            <person name="Furey T.S."/>
            <person name="Galagan J."/>
            <person name="Gilbert J.G."/>
            <person name="Harmon C."/>
            <person name="Hayashizaki Y."/>
            <person name="Haussler D."/>
            <person name="Hermjakob H."/>
            <person name="Hokamp K."/>
            <person name="Jang W."/>
            <person name="Johnson L.S."/>
            <person name="Jones T.A."/>
            <person name="Kasif S."/>
            <person name="Kaspryzk A."/>
            <person name="Kennedy S."/>
            <person name="Kent W.J."/>
            <person name="Kitts P."/>
            <person name="Koonin E.V."/>
            <person name="Korf I."/>
            <person name="Kulp D."/>
            <person name="Lancet D."/>
            <person name="Lowe T.M."/>
            <person name="McLysaght A."/>
            <person name="Mikkelsen T."/>
            <person name="Moran J.V."/>
            <person name="Mulder N."/>
            <person name="Pollara V.J."/>
            <person name="Ponting C.P."/>
            <person name="Schuler G."/>
            <person name="Schultz J."/>
            <person name="Slater G."/>
            <person name="Smit A.F."/>
            <person name="Stupka E."/>
            <person name="Szustakowski J."/>
            <person name="Thierry-Mieg D."/>
            <person name="Thierry-Mieg J."/>
            <person name="Wagner L."/>
            <person name="Wallis J."/>
            <person name="Wheeler R."/>
            <person name="Williams A."/>
            <person name="Wolf Y.I."/>
            <person name="Wolfe K.H."/>
            <person name="Yang S.P."/>
            <person name="Yeh R.F."/>
            <person name="Collins F."/>
            <person name="Guyer M.S."/>
            <person name="Peterson J."/>
            <person name="Felsenfeld A."/>
            <person name="Wetterstrand K.A."/>
            <person name="Patrinos A."/>
            <person name="Morgan M.J."/>
            <person name="de Jong P."/>
            <person name="Catanese J.J."/>
            <person name="Osoegawa K."/>
            <person name="Shizuya H."/>
            <person name="Choi S."/>
            <person name="Chen Y.J."/>
        </authorList>
    </citation>
    <scope>NUCLEOTIDE SEQUENCE [LARGE SCALE GENOMIC DNA]</scope>
</reference>